<dbReference type="AlphaFoldDB" id="A0A6A5UR52"/>
<name>A0A6A5UR52_9PLEO</name>
<evidence type="ECO:0000313" key="2">
    <source>
        <dbReference type="EMBL" id="KAF1963557.1"/>
    </source>
</evidence>
<dbReference type="Proteomes" id="UP000800035">
    <property type="component" value="Unassembled WGS sequence"/>
</dbReference>
<sequence>MPEPTWASQTSSSAITNIRVSLLAHTRLRALTLRKSGIMSDKDKMAKYRTEIQQVRAFRMFFYDLFAAALIASHFPF</sequence>
<evidence type="ECO:0000313" key="3">
    <source>
        <dbReference type="Proteomes" id="UP000800035"/>
    </source>
</evidence>
<reference evidence="2" key="1">
    <citation type="journal article" date="2020" name="Stud. Mycol.">
        <title>101 Dothideomycetes genomes: a test case for predicting lifestyles and emergence of pathogens.</title>
        <authorList>
            <person name="Haridas S."/>
            <person name="Albert R."/>
            <person name="Binder M."/>
            <person name="Bloem J."/>
            <person name="Labutti K."/>
            <person name="Salamov A."/>
            <person name="Andreopoulos B."/>
            <person name="Baker S."/>
            <person name="Barry K."/>
            <person name="Bills G."/>
            <person name="Bluhm B."/>
            <person name="Cannon C."/>
            <person name="Castanera R."/>
            <person name="Culley D."/>
            <person name="Daum C."/>
            <person name="Ezra D."/>
            <person name="Gonzalez J."/>
            <person name="Henrissat B."/>
            <person name="Kuo A."/>
            <person name="Liang C."/>
            <person name="Lipzen A."/>
            <person name="Lutzoni F."/>
            <person name="Magnuson J."/>
            <person name="Mondo S."/>
            <person name="Nolan M."/>
            <person name="Ohm R."/>
            <person name="Pangilinan J."/>
            <person name="Park H.-J."/>
            <person name="Ramirez L."/>
            <person name="Alfaro M."/>
            <person name="Sun H."/>
            <person name="Tritt A."/>
            <person name="Yoshinaga Y."/>
            <person name="Zwiers L.-H."/>
            <person name="Turgeon B."/>
            <person name="Goodwin S."/>
            <person name="Spatafora J."/>
            <person name="Crous P."/>
            <person name="Grigoriev I."/>
        </authorList>
    </citation>
    <scope>NUCLEOTIDE SEQUENCE</scope>
    <source>
        <strain evidence="2">CBS 675.92</strain>
    </source>
</reference>
<organism evidence="2 3">
    <name type="scientific">Byssothecium circinans</name>
    <dbReference type="NCBI Taxonomy" id="147558"/>
    <lineage>
        <taxon>Eukaryota</taxon>
        <taxon>Fungi</taxon>
        <taxon>Dikarya</taxon>
        <taxon>Ascomycota</taxon>
        <taxon>Pezizomycotina</taxon>
        <taxon>Dothideomycetes</taxon>
        <taxon>Pleosporomycetidae</taxon>
        <taxon>Pleosporales</taxon>
        <taxon>Massarineae</taxon>
        <taxon>Massarinaceae</taxon>
        <taxon>Byssothecium</taxon>
    </lineage>
</organism>
<protein>
    <submittedName>
        <fullName evidence="2">Uncharacterized protein</fullName>
    </submittedName>
</protein>
<dbReference type="EMBL" id="ML976977">
    <property type="protein sequence ID" value="KAF1963557.1"/>
    <property type="molecule type" value="Genomic_DNA"/>
</dbReference>
<feature type="transmembrane region" description="Helical" evidence="1">
    <location>
        <begin position="57"/>
        <end position="75"/>
    </location>
</feature>
<gene>
    <name evidence="2" type="ORF">CC80DRAFT_541484</name>
</gene>
<keyword evidence="1" id="KW-0812">Transmembrane</keyword>
<keyword evidence="1" id="KW-0472">Membrane</keyword>
<evidence type="ECO:0000256" key="1">
    <source>
        <dbReference type="SAM" id="Phobius"/>
    </source>
</evidence>
<proteinExistence type="predicted"/>
<keyword evidence="1" id="KW-1133">Transmembrane helix</keyword>
<keyword evidence="3" id="KW-1185">Reference proteome</keyword>
<accession>A0A6A5UR52</accession>